<dbReference type="NCBIfam" id="TIGR01668">
    <property type="entry name" value="YqeG_hyp_ppase"/>
    <property type="match status" value="1"/>
</dbReference>
<name>E4ZYV0_LEPMJ</name>
<dbReference type="EMBL" id="FP929129">
    <property type="protein sequence ID" value="CBX96626.1"/>
    <property type="molecule type" value="Genomic_DNA"/>
</dbReference>
<dbReference type="OMA" id="MLMANMM"/>
<dbReference type="PANTHER" id="PTHR19288">
    <property type="entry name" value="4-NITROPHENYLPHOSPHATASE-RELATED"/>
    <property type="match status" value="1"/>
</dbReference>
<dbReference type="GO" id="GO:0031314">
    <property type="term" value="C:extrinsic component of mitochondrial inner membrane"/>
    <property type="evidence" value="ECO:0007669"/>
    <property type="project" value="EnsemblFungi"/>
</dbReference>
<dbReference type="InParanoid" id="E4ZYV0"/>
<dbReference type="GO" id="GO:0005759">
    <property type="term" value="C:mitochondrial matrix"/>
    <property type="evidence" value="ECO:0007669"/>
    <property type="project" value="EnsemblFungi"/>
</dbReference>
<dbReference type="Pfam" id="PF09419">
    <property type="entry name" value="PGP_phosphatase"/>
    <property type="match status" value="1"/>
</dbReference>
<dbReference type="InterPro" id="IPR023214">
    <property type="entry name" value="HAD_sf"/>
</dbReference>
<dbReference type="FunFam" id="3.40.50.1000:FF:000165">
    <property type="entry name" value="HAD superfamily phosphatase"/>
    <property type="match status" value="1"/>
</dbReference>
<dbReference type="FunCoup" id="E4ZYV0">
    <property type="interactions" value="40"/>
</dbReference>
<evidence type="ECO:0000313" key="1">
    <source>
        <dbReference type="EMBL" id="CBX96626.1"/>
    </source>
</evidence>
<evidence type="ECO:0008006" key="3">
    <source>
        <dbReference type="Google" id="ProtNLM"/>
    </source>
</evidence>
<dbReference type="GO" id="GO:0032049">
    <property type="term" value="P:cardiolipin biosynthetic process"/>
    <property type="evidence" value="ECO:0007669"/>
    <property type="project" value="EnsemblFungi"/>
</dbReference>
<dbReference type="AlphaFoldDB" id="E4ZYV0"/>
<dbReference type="Proteomes" id="UP000002668">
    <property type="component" value="Genome"/>
</dbReference>
<dbReference type="Gene3D" id="3.40.50.1000">
    <property type="entry name" value="HAD superfamily/HAD-like"/>
    <property type="match status" value="1"/>
</dbReference>
<reference evidence="2" key="1">
    <citation type="journal article" date="2011" name="Nat. Commun.">
        <title>Effector diversification within compartments of the Leptosphaeria maculans genome affected by Repeat-Induced Point mutations.</title>
        <authorList>
            <person name="Rouxel T."/>
            <person name="Grandaubert J."/>
            <person name="Hane J.K."/>
            <person name="Hoede C."/>
            <person name="van de Wouw A.P."/>
            <person name="Couloux A."/>
            <person name="Dominguez V."/>
            <person name="Anthouard V."/>
            <person name="Bally P."/>
            <person name="Bourras S."/>
            <person name="Cozijnsen A.J."/>
            <person name="Ciuffetti L.M."/>
            <person name="Degrave A."/>
            <person name="Dilmaghani A."/>
            <person name="Duret L."/>
            <person name="Fudal I."/>
            <person name="Goodwin S.B."/>
            <person name="Gout L."/>
            <person name="Glaser N."/>
            <person name="Linglin J."/>
            <person name="Kema G.H.J."/>
            <person name="Lapalu N."/>
            <person name="Lawrence C.B."/>
            <person name="May K."/>
            <person name="Meyer M."/>
            <person name="Ollivier B."/>
            <person name="Poulain J."/>
            <person name="Schoch C.L."/>
            <person name="Simon A."/>
            <person name="Spatafora J.W."/>
            <person name="Stachowiak A."/>
            <person name="Turgeon B.G."/>
            <person name="Tyler B.M."/>
            <person name="Vincent D."/>
            <person name="Weissenbach J."/>
            <person name="Amselem J."/>
            <person name="Quesneville H."/>
            <person name="Oliver R.P."/>
            <person name="Wincker P."/>
            <person name="Balesdent M.-H."/>
            <person name="Howlett B.J."/>
        </authorList>
    </citation>
    <scope>NUCLEOTIDE SEQUENCE [LARGE SCALE GENOMIC DNA]</scope>
    <source>
        <strain evidence="2">JN3 / isolate v23.1.3 / race Av1-4-5-6-7-8</strain>
    </source>
</reference>
<evidence type="ECO:0000313" key="2">
    <source>
        <dbReference type="Proteomes" id="UP000002668"/>
    </source>
</evidence>
<dbReference type="GeneID" id="13290077"/>
<dbReference type="InterPro" id="IPR010021">
    <property type="entry name" value="PGPP1/Gep4"/>
</dbReference>
<dbReference type="PANTHER" id="PTHR19288:SF25">
    <property type="entry name" value="PHOSPHATIDYLGLYCEROPHOSPHATASE GEP4, MITOCHONDRIAL"/>
    <property type="match status" value="1"/>
</dbReference>
<dbReference type="GO" id="GO:0008962">
    <property type="term" value="F:phosphatidylglycerophosphatase activity"/>
    <property type="evidence" value="ECO:0007669"/>
    <property type="project" value="EnsemblFungi"/>
</dbReference>
<protein>
    <recommendedName>
        <fullName evidence="3">HAD-superfamily phosphatase</fullName>
    </recommendedName>
</protein>
<dbReference type="SUPFAM" id="SSF56784">
    <property type="entry name" value="HAD-like"/>
    <property type="match status" value="1"/>
</dbReference>
<dbReference type="OrthoDB" id="198652at2759"/>
<sequence>MDRLPKSKLLRPELGPQNISVTLQCLSQPRLPARLIQTSAHRHCPQIYSMNISGTLNAFRLIREPTLCLPQHTVSTFNQLPIPLSNAFARRDGESGSKKVDIQAVVLDKDNCFAVPHSNEIHKPLQDHFQRLRTAYPGSKLLIVSNTAGTDSDKNQKEAALLEANTGVKVLRHSTKKPGCKEEVMAYFKAHPDSGVTSANQIAIVGDRLSTDIMMANMMGSYGVWVRDGVTGRGFLARMEDRLQSFLFRRGYKAPDPATHNQFE</sequence>
<accession>E4ZYV0</accession>
<dbReference type="HOGENOM" id="CLU_056221_3_2_1"/>
<dbReference type="eggNOG" id="KOG2961">
    <property type="taxonomic scope" value="Eukaryota"/>
</dbReference>
<keyword evidence="2" id="KW-1185">Reference proteome</keyword>
<dbReference type="STRING" id="985895.E4ZYV0"/>
<dbReference type="InterPro" id="IPR036412">
    <property type="entry name" value="HAD-like_sf"/>
</dbReference>
<proteinExistence type="predicted"/>
<dbReference type="InterPro" id="IPR027706">
    <property type="entry name" value="PGP_Pase"/>
</dbReference>
<organism evidence="2">
    <name type="scientific">Leptosphaeria maculans (strain JN3 / isolate v23.1.3 / race Av1-4-5-6-7-8)</name>
    <name type="common">Blackleg fungus</name>
    <name type="synonym">Phoma lingam</name>
    <dbReference type="NCBI Taxonomy" id="985895"/>
    <lineage>
        <taxon>Eukaryota</taxon>
        <taxon>Fungi</taxon>
        <taxon>Dikarya</taxon>
        <taxon>Ascomycota</taxon>
        <taxon>Pezizomycotina</taxon>
        <taxon>Dothideomycetes</taxon>
        <taxon>Pleosporomycetidae</taxon>
        <taxon>Pleosporales</taxon>
        <taxon>Pleosporineae</taxon>
        <taxon>Leptosphaeriaceae</taxon>
        <taxon>Plenodomus</taxon>
        <taxon>Plenodomus lingam/Leptosphaeria maculans species complex</taxon>
    </lineage>
</organism>
<dbReference type="VEuPathDB" id="FungiDB:LEMA_P108910.1"/>
<gene>
    <name evidence="1" type="ORF">LEMA_P108910.1</name>
</gene>